<dbReference type="Proteomes" id="UP000230821">
    <property type="component" value="Unassembled WGS sequence"/>
</dbReference>
<organism evidence="2 3">
    <name type="scientific">candidate division KSB3 bacterium</name>
    <dbReference type="NCBI Taxonomy" id="2044937"/>
    <lineage>
        <taxon>Bacteria</taxon>
        <taxon>candidate division KSB3</taxon>
    </lineage>
</organism>
<feature type="domain" description="4-vinyl reductase 4VR" evidence="1">
    <location>
        <begin position="111"/>
        <end position="173"/>
    </location>
</feature>
<evidence type="ECO:0000313" key="2">
    <source>
        <dbReference type="EMBL" id="PIE35027.1"/>
    </source>
</evidence>
<dbReference type="InterPro" id="IPR024096">
    <property type="entry name" value="NO_sig/Golgi_transp_ligand-bd"/>
</dbReference>
<dbReference type="AlphaFoldDB" id="A0A2G6KH87"/>
<dbReference type="PANTHER" id="PTHR35090">
    <property type="entry name" value="DNA-DIRECTED RNA POLYMERASE SUBUNIT I"/>
    <property type="match status" value="1"/>
</dbReference>
<evidence type="ECO:0000259" key="1">
    <source>
        <dbReference type="SMART" id="SM00989"/>
    </source>
</evidence>
<dbReference type="EMBL" id="PDSK01000067">
    <property type="protein sequence ID" value="PIE35027.1"/>
    <property type="molecule type" value="Genomic_DNA"/>
</dbReference>
<comment type="caution">
    <text evidence="2">The sequence shown here is derived from an EMBL/GenBank/DDBJ whole genome shotgun (WGS) entry which is preliminary data.</text>
</comment>
<sequence>MFKEERTESTFDWNMIGDIKEGRPNLGTTTHVAVYRLMQFTLRDALIAELGTAKTDEIFYSAGEKAGREYYKNIITRKDSFDDFIDDLQESLKTLRIAILRIEDAEFDKMAFSMTLAEDLDCSGLPMCNEEICTYDEGFISGLLSEHTGRNFKVKEVDCWCSGDRVCRFEVKPG</sequence>
<dbReference type="Pfam" id="PF02830">
    <property type="entry name" value="V4R"/>
    <property type="match status" value="1"/>
</dbReference>
<dbReference type="InterPro" id="IPR004096">
    <property type="entry name" value="V4R"/>
</dbReference>
<proteinExistence type="predicted"/>
<dbReference type="SUPFAM" id="SSF111126">
    <property type="entry name" value="Ligand-binding domain in the NO signalling and Golgi transport"/>
    <property type="match status" value="1"/>
</dbReference>
<dbReference type="SMART" id="SM00989">
    <property type="entry name" value="V4R"/>
    <property type="match status" value="1"/>
</dbReference>
<evidence type="ECO:0000313" key="3">
    <source>
        <dbReference type="Proteomes" id="UP000230821"/>
    </source>
</evidence>
<accession>A0A2G6KH87</accession>
<dbReference type="Gene3D" id="3.30.1380.20">
    <property type="entry name" value="Trafficking protein particle complex subunit 3"/>
    <property type="match status" value="1"/>
</dbReference>
<gene>
    <name evidence="2" type="ORF">CSA56_05990</name>
</gene>
<protein>
    <submittedName>
        <fullName evidence="2">4-vinyl reductase</fullName>
    </submittedName>
</protein>
<reference evidence="2 3" key="1">
    <citation type="submission" date="2017-10" db="EMBL/GenBank/DDBJ databases">
        <title>Novel microbial diversity and functional potential in the marine mammal oral microbiome.</title>
        <authorList>
            <person name="Dudek N.K."/>
            <person name="Sun C.L."/>
            <person name="Burstein D."/>
            <person name="Kantor R.S."/>
            <person name="Aliaga Goltsman D.S."/>
            <person name="Bik E.M."/>
            <person name="Thomas B.C."/>
            <person name="Banfield J.F."/>
            <person name="Relman D.A."/>
        </authorList>
    </citation>
    <scope>NUCLEOTIDE SEQUENCE [LARGE SCALE GENOMIC DNA]</scope>
    <source>
        <strain evidence="2">DOLJORAL78_47_16</strain>
    </source>
</reference>
<name>A0A2G6KH87_9BACT</name>
<dbReference type="PANTHER" id="PTHR35090:SF2">
    <property type="entry name" value="ARSR FAMILY TRANSCRIPTIONAL REGULATOR"/>
    <property type="match status" value="1"/>
</dbReference>